<dbReference type="FunFam" id="3.40.50.2300:FF:000001">
    <property type="entry name" value="DNA-binding response regulator PhoB"/>
    <property type="match status" value="1"/>
</dbReference>
<dbReference type="InterPro" id="IPR016032">
    <property type="entry name" value="Sig_transdc_resp-reg_C-effctor"/>
</dbReference>
<dbReference type="Pfam" id="PF00072">
    <property type="entry name" value="Response_reg"/>
    <property type="match status" value="1"/>
</dbReference>
<keyword evidence="5 9" id="KW-0238">DNA-binding</keyword>
<dbReference type="PROSITE" id="PS50110">
    <property type="entry name" value="RESPONSE_REGULATORY"/>
    <property type="match status" value="1"/>
</dbReference>
<reference evidence="12 13" key="1">
    <citation type="journal article" date="2009" name="PLoS ONE">
        <title>Genome analysis of the anaerobic thermohalophilic bacterium Halothermothrix orenii.</title>
        <authorList>
            <person name="Mavromatis K."/>
            <person name="Ivanova N."/>
            <person name="Anderson I."/>
            <person name="Lykidis A."/>
            <person name="Hooper S.D."/>
            <person name="Sun H."/>
            <person name="Kunin V."/>
            <person name="Lapidus A."/>
            <person name="Hugenholtz P."/>
            <person name="Patel B."/>
            <person name="Kyrpides N.C."/>
        </authorList>
    </citation>
    <scope>NUCLEOTIDE SEQUENCE [LARGE SCALE GENOMIC DNA]</scope>
    <source>
        <strain evidence="13">H 168 / OCM 544 / DSM 9562</strain>
    </source>
</reference>
<feature type="domain" description="OmpR/PhoB-type" evidence="11">
    <location>
        <begin position="134"/>
        <end position="233"/>
    </location>
</feature>
<evidence type="ECO:0000256" key="4">
    <source>
        <dbReference type="ARBA" id="ARBA00023015"/>
    </source>
</evidence>
<dbReference type="FunFam" id="1.10.10.10:FF:000018">
    <property type="entry name" value="DNA-binding response regulator ResD"/>
    <property type="match status" value="1"/>
</dbReference>
<dbReference type="PANTHER" id="PTHR48111:SF40">
    <property type="entry name" value="PHOSPHATE REGULON TRANSCRIPTIONAL REGULATORY PROTEIN PHOB"/>
    <property type="match status" value="1"/>
</dbReference>
<dbReference type="InterPro" id="IPR011006">
    <property type="entry name" value="CheY-like_superfamily"/>
</dbReference>
<keyword evidence="4" id="KW-0805">Transcription regulation</keyword>
<dbReference type="GO" id="GO:0005829">
    <property type="term" value="C:cytosol"/>
    <property type="evidence" value="ECO:0007669"/>
    <property type="project" value="TreeGrafter"/>
</dbReference>
<dbReference type="SUPFAM" id="SSF52172">
    <property type="entry name" value="CheY-like"/>
    <property type="match status" value="1"/>
</dbReference>
<evidence type="ECO:0000259" key="10">
    <source>
        <dbReference type="PROSITE" id="PS50110"/>
    </source>
</evidence>
<evidence type="ECO:0000259" key="11">
    <source>
        <dbReference type="PROSITE" id="PS51755"/>
    </source>
</evidence>
<dbReference type="PROSITE" id="PS51755">
    <property type="entry name" value="OMPR_PHOB"/>
    <property type="match status" value="1"/>
</dbReference>
<dbReference type="Pfam" id="PF00486">
    <property type="entry name" value="Trans_reg_C"/>
    <property type="match status" value="1"/>
</dbReference>
<dbReference type="CDD" id="cd00383">
    <property type="entry name" value="trans_reg_C"/>
    <property type="match status" value="1"/>
</dbReference>
<dbReference type="Gene3D" id="1.10.10.10">
    <property type="entry name" value="Winged helix-like DNA-binding domain superfamily/Winged helix DNA-binding domain"/>
    <property type="match status" value="1"/>
</dbReference>
<gene>
    <name evidence="12" type="ordered locus">Hore_04710</name>
</gene>
<evidence type="ECO:0000256" key="1">
    <source>
        <dbReference type="ARBA" id="ARBA00018672"/>
    </source>
</evidence>
<dbReference type="InterPro" id="IPR001867">
    <property type="entry name" value="OmpR/PhoB-type_DNA-bd"/>
</dbReference>
<evidence type="ECO:0000313" key="13">
    <source>
        <dbReference type="Proteomes" id="UP000000719"/>
    </source>
</evidence>
<dbReference type="HOGENOM" id="CLU_000445_30_4_9"/>
<comment type="function">
    <text evidence="7">May play the central regulatory role in sporulation. It may be an element of the effector pathway responsible for the activation of sporulation genes in response to nutritional stress. Spo0A may act in concert with spo0H (a sigma factor) to control the expression of some genes that are critical to the sporulation process.</text>
</comment>
<dbReference type="PANTHER" id="PTHR48111">
    <property type="entry name" value="REGULATOR OF RPOS"/>
    <property type="match status" value="1"/>
</dbReference>
<sequence>MADGSRILVVDDEQEIRELLKSYLEREGYVVDTVKDGKTALFRVSNQDYNLVILDIMLPDTDGVEVCRTIREITNIPIIMLTARDSEVDKVLGLRIGADDYITKPFLPGELIARVKAQLRRFFVLGSEGDARSRKMVKFGDLKIDFDGYRVYKRNKEVQLTSTEFKILLLLAREPGKVFTKKQIFNKVWGDDYLEADNNVMVHIRRLRTKIEDDPKNPEFIETVWGIGYRFAGDEND</sequence>
<dbReference type="eggNOG" id="COG0745">
    <property type="taxonomic scope" value="Bacteria"/>
</dbReference>
<keyword evidence="13" id="KW-1185">Reference proteome</keyword>
<name>B8D202_HALOH</name>
<evidence type="ECO:0000256" key="5">
    <source>
        <dbReference type="ARBA" id="ARBA00023125"/>
    </source>
</evidence>
<evidence type="ECO:0000256" key="6">
    <source>
        <dbReference type="ARBA" id="ARBA00023163"/>
    </source>
</evidence>
<feature type="modified residue" description="4-aspartylphosphate" evidence="8">
    <location>
        <position position="55"/>
    </location>
</feature>
<dbReference type="Gene3D" id="3.40.50.2300">
    <property type="match status" value="1"/>
</dbReference>
<evidence type="ECO:0000256" key="7">
    <source>
        <dbReference type="ARBA" id="ARBA00024867"/>
    </source>
</evidence>
<dbReference type="Gene3D" id="6.10.250.690">
    <property type="match status" value="1"/>
</dbReference>
<dbReference type="GO" id="GO:0000976">
    <property type="term" value="F:transcription cis-regulatory region binding"/>
    <property type="evidence" value="ECO:0007669"/>
    <property type="project" value="TreeGrafter"/>
</dbReference>
<protein>
    <recommendedName>
        <fullName evidence="1">Stage 0 sporulation protein A homolog</fullName>
    </recommendedName>
</protein>
<evidence type="ECO:0000256" key="9">
    <source>
        <dbReference type="PROSITE-ProRule" id="PRU01091"/>
    </source>
</evidence>
<keyword evidence="6" id="KW-0804">Transcription</keyword>
<evidence type="ECO:0000256" key="3">
    <source>
        <dbReference type="ARBA" id="ARBA00023012"/>
    </source>
</evidence>
<dbReference type="GO" id="GO:0006355">
    <property type="term" value="P:regulation of DNA-templated transcription"/>
    <property type="evidence" value="ECO:0007669"/>
    <property type="project" value="InterPro"/>
</dbReference>
<dbReference type="SUPFAM" id="SSF46894">
    <property type="entry name" value="C-terminal effector domain of the bipartite response regulators"/>
    <property type="match status" value="1"/>
</dbReference>
<dbReference type="InterPro" id="IPR036388">
    <property type="entry name" value="WH-like_DNA-bd_sf"/>
</dbReference>
<dbReference type="AlphaFoldDB" id="B8D202"/>
<dbReference type="KEGG" id="hor:Hore_04710"/>
<organism evidence="12 13">
    <name type="scientific">Halothermothrix orenii (strain H 168 / OCM 544 / DSM 9562)</name>
    <dbReference type="NCBI Taxonomy" id="373903"/>
    <lineage>
        <taxon>Bacteria</taxon>
        <taxon>Bacillati</taxon>
        <taxon>Bacillota</taxon>
        <taxon>Clostridia</taxon>
        <taxon>Halanaerobiales</taxon>
        <taxon>Halothermotrichaceae</taxon>
        <taxon>Halothermothrix</taxon>
    </lineage>
</organism>
<evidence type="ECO:0000256" key="2">
    <source>
        <dbReference type="ARBA" id="ARBA00022553"/>
    </source>
</evidence>
<feature type="domain" description="Response regulatory" evidence="10">
    <location>
        <begin position="6"/>
        <end position="119"/>
    </location>
</feature>
<keyword evidence="3" id="KW-0902">Two-component regulatory system</keyword>
<dbReference type="STRING" id="373903.Hore_04710"/>
<dbReference type="Proteomes" id="UP000000719">
    <property type="component" value="Chromosome"/>
</dbReference>
<keyword evidence="2 8" id="KW-0597">Phosphoprotein</keyword>
<dbReference type="OrthoDB" id="9790454at2"/>
<evidence type="ECO:0000313" key="12">
    <source>
        <dbReference type="EMBL" id="ACL69229.1"/>
    </source>
</evidence>
<dbReference type="SMART" id="SM00448">
    <property type="entry name" value="REC"/>
    <property type="match status" value="1"/>
</dbReference>
<evidence type="ECO:0000256" key="8">
    <source>
        <dbReference type="PROSITE-ProRule" id="PRU00169"/>
    </source>
</evidence>
<feature type="DNA-binding region" description="OmpR/PhoB-type" evidence="9">
    <location>
        <begin position="134"/>
        <end position="233"/>
    </location>
</feature>
<proteinExistence type="predicted"/>
<dbReference type="EMBL" id="CP001098">
    <property type="protein sequence ID" value="ACL69229.1"/>
    <property type="molecule type" value="Genomic_DNA"/>
</dbReference>
<dbReference type="GO" id="GO:0000156">
    <property type="term" value="F:phosphorelay response regulator activity"/>
    <property type="evidence" value="ECO:0007669"/>
    <property type="project" value="TreeGrafter"/>
</dbReference>
<dbReference type="InterPro" id="IPR001789">
    <property type="entry name" value="Sig_transdc_resp-reg_receiver"/>
</dbReference>
<dbReference type="InterPro" id="IPR039420">
    <property type="entry name" value="WalR-like"/>
</dbReference>
<dbReference type="SMART" id="SM00862">
    <property type="entry name" value="Trans_reg_C"/>
    <property type="match status" value="1"/>
</dbReference>
<dbReference type="RefSeq" id="WP_012635417.1">
    <property type="nucleotide sequence ID" value="NC_011899.1"/>
</dbReference>
<accession>B8D202</accession>
<dbReference type="GO" id="GO:0032993">
    <property type="term" value="C:protein-DNA complex"/>
    <property type="evidence" value="ECO:0007669"/>
    <property type="project" value="TreeGrafter"/>
</dbReference>